<comment type="subcellular location">
    <subcellularLocation>
        <location evidence="1">Membrane</location>
        <topology evidence="1">Single-pass type I membrane protein</topology>
    </subcellularLocation>
</comment>
<comment type="catalytic activity">
    <reaction evidence="17">
        <text>L-threonyl-[protein] + ATP = O-phospho-L-threonyl-[protein] + ADP + H(+)</text>
        <dbReference type="Rhea" id="RHEA:46608"/>
        <dbReference type="Rhea" id="RHEA-COMP:11060"/>
        <dbReference type="Rhea" id="RHEA-COMP:11605"/>
        <dbReference type="ChEBI" id="CHEBI:15378"/>
        <dbReference type="ChEBI" id="CHEBI:30013"/>
        <dbReference type="ChEBI" id="CHEBI:30616"/>
        <dbReference type="ChEBI" id="CHEBI:61977"/>
        <dbReference type="ChEBI" id="CHEBI:456216"/>
        <dbReference type="EC" id="2.7.11.1"/>
    </reaction>
</comment>
<dbReference type="PANTHER" id="PTHR48006:SF83">
    <property type="entry name" value="PROTEIN KINASE DOMAIN-CONTAINING PROTEIN"/>
    <property type="match status" value="1"/>
</dbReference>
<dbReference type="CDD" id="cd14066">
    <property type="entry name" value="STKc_IRAK"/>
    <property type="match status" value="1"/>
</dbReference>
<dbReference type="PROSITE" id="PS00107">
    <property type="entry name" value="PROTEIN_KINASE_ATP"/>
    <property type="match status" value="1"/>
</dbReference>
<evidence type="ECO:0000256" key="11">
    <source>
        <dbReference type="ARBA" id="ARBA00022777"/>
    </source>
</evidence>
<evidence type="ECO:0000256" key="7">
    <source>
        <dbReference type="ARBA" id="ARBA00022692"/>
    </source>
</evidence>
<dbReference type="FunFam" id="2.60.120.430:FF:000004">
    <property type="entry name" value="Putative leucine-rich repeat receptor-like serine/threonine-protein kinase"/>
    <property type="match status" value="1"/>
</dbReference>
<accession>A0A6J0JFU6</accession>
<evidence type="ECO:0000256" key="15">
    <source>
        <dbReference type="ARBA" id="ARBA00023170"/>
    </source>
</evidence>
<proteinExistence type="predicted"/>
<evidence type="ECO:0000256" key="17">
    <source>
        <dbReference type="ARBA" id="ARBA00047899"/>
    </source>
</evidence>
<dbReference type="EC" id="2.7.11.1" evidence="2"/>
<dbReference type="GO" id="GO:0016020">
    <property type="term" value="C:membrane"/>
    <property type="evidence" value="ECO:0007669"/>
    <property type="project" value="UniProtKB-SubCell"/>
</dbReference>
<evidence type="ECO:0000256" key="3">
    <source>
        <dbReference type="ARBA" id="ARBA00022527"/>
    </source>
</evidence>
<evidence type="ECO:0000256" key="18">
    <source>
        <dbReference type="ARBA" id="ARBA00048679"/>
    </source>
</evidence>
<dbReference type="SUPFAM" id="SSF52058">
    <property type="entry name" value="L domain-like"/>
    <property type="match status" value="1"/>
</dbReference>
<dbReference type="AlphaFoldDB" id="A0A6J0JFU6"/>
<feature type="binding site" evidence="19">
    <location>
        <position position="562"/>
    </location>
    <ligand>
        <name>ATP</name>
        <dbReference type="ChEBI" id="CHEBI:30616"/>
    </ligand>
</feature>
<evidence type="ECO:0000256" key="16">
    <source>
        <dbReference type="ARBA" id="ARBA00023180"/>
    </source>
</evidence>
<keyword evidence="15" id="KW-0675">Receptor</keyword>
<name>A0A6J0JFU6_RAPSA</name>
<keyword evidence="6" id="KW-0808">Transferase</keyword>
<dbReference type="RefSeq" id="XP_018434485.1">
    <property type="nucleotide sequence ID" value="XM_018578983.2"/>
</dbReference>
<keyword evidence="12 19" id="KW-0067">ATP-binding</keyword>
<dbReference type="Pfam" id="PF12799">
    <property type="entry name" value="LRR_4"/>
    <property type="match status" value="1"/>
</dbReference>
<keyword evidence="16" id="KW-0325">Glycoprotein</keyword>
<dbReference type="PROSITE" id="PS00108">
    <property type="entry name" value="PROTEIN_KINASE_ST"/>
    <property type="match status" value="1"/>
</dbReference>
<dbReference type="InterPro" id="IPR025875">
    <property type="entry name" value="Leu-rich_rpt_4"/>
</dbReference>
<keyword evidence="5" id="KW-0433">Leucine-rich repeat</keyword>
<evidence type="ECO:0000256" key="21">
    <source>
        <dbReference type="SAM" id="Phobius"/>
    </source>
</evidence>
<feature type="domain" description="Protein kinase" evidence="22">
    <location>
        <begin position="534"/>
        <end position="807"/>
    </location>
</feature>
<reference evidence="23" key="1">
    <citation type="journal article" date="2019" name="Database">
        <title>The radish genome database (RadishGD): an integrated information resource for radish genomics.</title>
        <authorList>
            <person name="Yu H.J."/>
            <person name="Baek S."/>
            <person name="Lee Y.J."/>
            <person name="Cho A."/>
            <person name="Mun J.H."/>
        </authorList>
    </citation>
    <scope>NUCLEOTIDE SEQUENCE [LARGE SCALE GENOMIC DNA]</scope>
    <source>
        <strain evidence="23">cv. WK10039</strain>
    </source>
</reference>
<dbReference type="InterPro" id="IPR011009">
    <property type="entry name" value="Kinase-like_dom_sf"/>
</dbReference>
<gene>
    <name evidence="24" type="primary">LOC108806781</name>
</gene>
<keyword evidence="11" id="KW-0418">Kinase</keyword>
<dbReference type="Pfam" id="PF00560">
    <property type="entry name" value="LRR_1"/>
    <property type="match status" value="3"/>
</dbReference>
<keyword evidence="7 21" id="KW-0812">Transmembrane</keyword>
<evidence type="ECO:0000259" key="22">
    <source>
        <dbReference type="PROSITE" id="PS50011"/>
    </source>
</evidence>
<dbReference type="PANTHER" id="PTHR48006">
    <property type="entry name" value="LEUCINE-RICH REPEAT-CONTAINING PROTEIN DDB_G0281931-RELATED"/>
    <property type="match status" value="1"/>
</dbReference>
<dbReference type="FunFam" id="3.80.10.10:FF:000383">
    <property type="entry name" value="Leucine-rich repeat receptor protein kinase EMS1"/>
    <property type="match status" value="1"/>
</dbReference>
<dbReference type="InterPro" id="IPR017441">
    <property type="entry name" value="Protein_kinase_ATP_BS"/>
</dbReference>
<dbReference type="SMART" id="SM00220">
    <property type="entry name" value="S_TKc"/>
    <property type="match status" value="1"/>
</dbReference>
<keyword evidence="9" id="KW-0677">Repeat</keyword>
<keyword evidence="14 21" id="KW-0472">Membrane</keyword>
<dbReference type="InterPro" id="IPR001611">
    <property type="entry name" value="Leu-rich_rpt"/>
</dbReference>
<keyword evidence="13 21" id="KW-1133">Transmembrane helix</keyword>
<dbReference type="Pfam" id="PF00069">
    <property type="entry name" value="Pkinase"/>
    <property type="match status" value="1"/>
</dbReference>
<keyword evidence="3" id="KW-0723">Serine/threonine-protein kinase</keyword>
<evidence type="ECO:0000256" key="19">
    <source>
        <dbReference type="PROSITE-ProRule" id="PRU10141"/>
    </source>
</evidence>
<sequence length="870" mass="97281">MSHLVLISLSGNRLSGKLPTWLQNLKNLKFLGVEGNQFSGPIPHELGNLTNLERLYLSSNQFTGSLPITLAKLVNLRRFWICDNNLSGTIPAYIGNWSRLERLYLYASGLKGPIPDAVASLESLSDLRISDMTGINSFPILSSKVLQTLILRNVSLSGPIPPYIWNLPNLKRLDLSFNKLTGEVQQIHKAPRFTYLAGNMLTGNVESAFFVNSKPNIDLSYNNFSWSSTCHENSNINTYRSSNSKNNLTGLFPCAGPITCKSYHRSLHINCGGENVQVTNSSRKITYQADNKKVWAATNLHMERWGISNTGDFTDDKSDDDTFIVSTSLRLSGGSPGHLYKTARRSALSLVYYAFCLENGAYNVKLHFMEIQFSDKEVYSRIGRRVFDVYVQGELFLKDFNIKEEANGTLKPVVKELNAVNVTDHMLEIRLYWAGKGTTFIPNRGNYGPLISAISLCHSHEPLCGAEKIKHHINYPLVLGATGAFVTSTLLAFGIYAWRRRREDKITRERDLRSQSLQTVCYTWRQLKAATNNFDQANKLGEGGFGAVFKGELWDGTIIAVKQLSSKSHQGNREFVNEIGMISGLNHPNLVKLYGCCVEKNQLLLVYEYMENNSLALALHEKRSLKLDWVARRKICVGIAKGLEFLHEGSTIRMVHRDIKTSNVLLDADLNAKISDFGLARLHEEERSHISTKVAGTMGYMAPEYVLWGQLTEKVDVYSFGVVAMEIVSGQSNTKHRGSDDQVSLINWALTLQQKGDILEIVDPLLEGDFNSKEAMRMINVALVCTNSSPSLRPTMSEAVQMLEGVIEIKEVMPDPGLYGHDWSMSKLMHIDTRGRSSTSGLTDRTETTMKSSVSGFNPYQYPSSSLECP</sequence>
<evidence type="ECO:0000256" key="10">
    <source>
        <dbReference type="ARBA" id="ARBA00022741"/>
    </source>
</evidence>
<evidence type="ECO:0000256" key="14">
    <source>
        <dbReference type="ARBA" id="ARBA00023136"/>
    </source>
</evidence>
<dbReference type="Gene3D" id="2.60.120.430">
    <property type="entry name" value="Galactose-binding lectin"/>
    <property type="match status" value="1"/>
</dbReference>
<evidence type="ECO:0000256" key="9">
    <source>
        <dbReference type="ARBA" id="ARBA00022737"/>
    </source>
</evidence>
<dbReference type="Proteomes" id="UP000504610">
    <property type="component" value="Chromosome 1"/>
</dbReference>
<evidence type="ECO:0000313" key="24">
    <source>
        <dbReference type="RefSeq" id="XP_018434485.1"/>
    </source>
</evidence>
<dbReference type="Gene3D" id="3.30.200.20">
    <property type="entry name" value="Phosphorylase Kinase, domain 1"/>
    <property type="match status" value="1"/>
</dbReference>
<dbReference type="InterPro" id="IPR021720">
    <property type="entry name" value="Malectin_dom"/>
</dbReference>
<feature type="transmembrane region" description="Helical" evidence="21">
    <location>
        <begin position="477"/>
        <end position="498"/>
    </location>
</feature>
<feature type="compositionally biased region" description="Polar residues" evidence="20">
    <location>
        <begin position="836"/>
        <end position="870"/>
    </location>
</feature>
<dbReference type="InterPro" id="IPR032675">
    <property type="entry name" value="LRR_dom_sf"/>
</dbReference>
<dbReference type="GO" id="GO:0004674">
    <property type="term" value="F:protein serine/threonine kinase activity"/>
    <property type="evidence" value="ECO:0007669"/>
    <property type="project" value="UniProtKB-KW"/>
</dbReference>
<dbReference type="FunFam" id="3.30.200.20:FF:000217">
    <property type="entry name" value="probable LRR receptor-like serine/threonine-protein kinase At1g53430"/>
    <property type="match status" value="1"/>
</dbReference>
<dbReference type="Gene3D" id="1.10.510.10">
    <property type="entry name" value="Transferase(Phosphotransferase) domain 1"/>
    <property type="match status" value="1"/>
</dbReference>
<dbReference type="InterPro" id="IPR008271">
    <property type="entry name" value="Ser/Thr_kinase_AS"/>
</dbReference>
<dbReference type="OrthoDB" id="1051569at2759"/>
<keyword evidence="23" id="KW-1185">Reference proteome</keyword>
<evidence type="ECO:0000256" key="5">
    <source>
        <dbReference type="ARBA" id="ARBA00022614"/>
    </source>
</evidence>
<dbReference type="GeneID" id="108806781"/>
<evidence type="ECO:0000256" key="2">
    <source>
        <dbReference type="ARBA" id="ARBA00012513"/>
    </source>
</evidence>
<feature type="region of interest" description="Disordered" evidence="20">
    <location>
        <begin position="834"/>
        <end position="870"/>
    </location>
</feature>
<evidence type="ECO:0000256" key="4">
    <source>
        <dbReference type="ARBA" id="ARBA00022553"/>
    </source>
</evidence>
<organism evidence="23 24">
    <name type="scientific">Raphanus sativus</name>
    <name type="common">Radish</name>
    <name type="synonym">Raphanus raphanistrum var. sativus</name>
    <dbReference type="NCBI Taxonomy" id="3726"/>
    <lineage>
        <taxon>Eukaryota</taxon>
        <taxon>Viridiplantae</taxon>
        <taxon>Streptophyta</taxon>
        <taxon>Embryophyta</taxon>
        <taxon>Tracheophyta</taxon>
        <taxon>Spermatophyta</taxon>
        <taxon>Magnoliopsida</taxon>
        <taxon>eudicotyledons</taxon>
        <taxon>Gunneridae</taxon>
        <taxon>Pentapetalae</taxon>
        <taxon>rosids</taxon>
        <taxon>malvids</taxon>
        <taxon>Brassicales</taxon>
        <taxon>Brassicaceae</taxon>
        <taxon>Brassiceae</taxon>
        <taxon>Raphanus</taxon>
    </lineage>
</organism>
<evidence type="ECO:0000313" key="23">
    <source>
        <dbReference type="Proteomes" id="UP000504610"/>
    </source>
</evidence>
<comment type="catalytic activity">
    <reaction evidence="18">
        <text>L-seryl-[protein] + ATP = O-phospho-L-seryl-[protein] + ADP + H(+)</text>
        <dbReference type="Rhea" id="RHEA:17989"/>
        <dbReference type="Rhea" id="RHEA-COMP:9863"/>
        <dbReference type="Rhea" id="RHEA-COMP:11604"/>
        <dbReference type="ChEBI" id="CHEBI:15378"/>
        <dbReference type="ChEBI" id="CHEBI:29999"/>
        <dbReference type="ChEBI" id="CHEBI:30616"/>
        <dbReference type="ChEBI" id="CHEBI:83421"/>
        <dbReference type="ChEBI" id="CHEBI:456216"/>
        <dbReference type="EC" id="2.7.11.1"/>
    </reaction>
</comment>
<protein>
    <recommendedName>
        <fullName evidence="2">non-specific serine/threonine protein kinase</fullName>
        <ecNumber evidence="2">2.7.11.1</ecNumber>
    </recommendedName>
</protein>
<keyword evidence="10 19" id="KW-0547">Nucleotide-binding</keyword>
<dbReference type="FunFam" id="1.10.510.10:FF:000044">
    <property type="entry name" value="Putative LRR receptor-like serine/threonine-protein kinase"/>
    <property type="match status" value="1"/>
</dbReference>
<dbReference type="Gene3D" id="3.80.10.10">
    <property type="entry name" value="Ribonuclease Inhibitor"/>
    <property type="match status" value="1"/>
</dbReference>
<evidence type="ECO:0000256" key="12">
    <source>
        <dbReference type="ARBA" id="ARBA00022840"/>
    </source>
</evidence>
<dbReference type="InterPro" id="IPR051824">
    <property type="entry name" value="LRR_Rcpt-Like_S/T_Kinase"/>
</dbReference>
<dbReference type="Pfam" id="PF11721">
    <property type="entry name" value="Malectin"/>
    <property type="match status" value="1"/>
</dbReference>
<evidence type="ECO:0000256" key="1">
    <source>
        <dbReference type="ARBA" id="ARBA00004479"/>
    </source>
</evidence>
<dbReference type="InterPro" id="IPR000719">
    <property type="entry name" value="Prot_kinase_dom"/>
</dbReference>
<evidence type="ECO:0000256" key="13">
    <source>
        <dbReference type="ARBA" id="ARBA00022989"/>
    </source>
</evidence>
<evidence type="ECO:0000256" key="8">
    <source>
        <dbReference type="ARBA" id="ARBA00022729"/>
    </source>
</evidence>
<keyword evidence="4" id="KW-0597">Phosphoprotein</keyword>
<reference evidence="24" key="2">
    <citation type="submission" date="2025-08" db="UniProtKB">
        <authorList>
            <consortium name="RefSeq"/>
        </authorList>
    </citation>
    <scope>IDENTIFICATION</scope>
    <source>
        <tissue evidence="24">Leaf</tissue>
    </source>
</reference>
<dbReference type="PROSITE" id="PS50011">
    <property type="entry name" value="PROTEIN_KINASE_DOM"/>
    <property type="match status" value="1"/>
</dbReference>
<dbReference type="GO" id="GO:0005524">
    <property type="term" value="F:ATP binding"/>
    <property type="evidence" value="ECO:0007669"/>
    <property type="project" value="UniProtKB-UniRule"/>
</dbReference>
<dbReference type="SUPFAM" id="SSF56112">
    <property type="entry name" value="Protein kinase-like (PK-like)"/>
    <property type="match status" value="1"/>
</dbReference>
<evidence type="ECO:0000256" key="20">
    <source>
        <dbReference type="SAM" id="MobiDB-lite"/>
    </source>
</evidence>
<keyword evidence="8" id="KW-0732">Signal</keyword>
<evidence type="ECO:0000256" key="6">
    <source>
        <dbReference type="ARBA" id="ARBA00022679"/>
    </source>
</evidence>